<evidence type="ECO:0000256" key="4">
    <source>
        <dbReference type="ARBA" id="ARBA00022692"/>
    </source>
</evidence>
<keyword evidence="6 7" id="KW-0472">Membrane</keyword>
<evidence type="ECO:0000256" key="3">
    <source>
        <dbReference type="ARBA" id="ARBA00022475"/>
    </source>
</evidence>
<feature type="domain" description="Type II secretion system protein GspF" evidence="8">
    <location>
        <begin position="280"/>
        <end position="401"/>
    </location>
</feature>
<dbReference type="RefSeq" id="WP_406701010.1">
    <property type="nucleotide sequence ID" value="NZ_CP155447.1"/>
</dbReference>
<reference evidence="9" key="1">
    <citation type="submission" date="2024-05" db="EMBL/GenBank/DDBJ databases">
        <title>Planctomycetes of the genus Singulisphaera possess chitinolytic capabilities.</title>
        <authorList>
            <person name="Ivanova A."/>
        </authorList>
    </citation>
    <scope>NUCLEOTIDE SEQUENCE</scope>
    <source>
        <strain evidence="9">Ch08T</strain>
    </source>
</reference>
<keyword evidence="4 7" id="KW-0812">Transmembrane</keyword>
<keyword evidence="3" id="KW-1003">Cell membrane</keyword>
<feature type="transmembrane region" description="Helical" evidence="7">
    <location>
        <begin position="230"/>
        <end position="256"/>
    </location>
</feature>
<evidence type="ECO:0000256" key="1">
    <source>
        <dbReference type="ARBA" id="ARBA00004651"/>
    </source>
</evidence>
<dbReference type="GO" id="GO:0005886">
    <property type="term" value="C:plasma membrane"/>
    <property type="evidence" value="ECO:0007669"/>
    <property type="project" value="UniProtKB-SubCell"/>
</dbReference>
<dbReference type="InterPro" id="IPR042094">
    <property type="entry name" value="T2SS_GspF_sf"/>
</dbReference>
<dbReference type="Gene3D" id="1.20.81.30">
    <property type="entry name" value="Type II secretion system (T2SS), domain F"/>
    <property type="match status" value="2"/>
</dbReference>
<comment type="subcellular location">
    <subcellularLocation>
        <location evidence="1">Cell membrane</location>
        <topology evidence="1">Multi-pass membrane protein</topology>
    </subcellularLocation>
</comment>
<evidence type="ECO:0000256" key="6">
    <source>
        <dbReference type="ARBA" id="ARBA00023136"/>
    </source>
</evidence>
<gene>
    <name evidence="9" type="ORF">V5E97_19680</name>
</gene>
<protein>
    <submittedName>
        <fullName evidence="9">Type II secretion system F family protein</fullName>
    </submittedName>
</protein>
<proteinExistence type="inferred from homology"/>
<organism evidence="9">
    <name type="scientific">Singulisphaera sp. Ch08</name>
    <dbReference type="NCBI Taxonomy" id="3120278"/>
    <lineage>
        <taxon>Bacteria</taxon>
        <taxon>Pseudomonadati</taxon>
        <taxon>Planctomycetota</taxon>
        <taxon>Planctomycetia</taxon>
        <taxon>Isosphaerales</taxon>
        <taxon>Isosphaeraceae</taxon>
        <taxon>Singulisphaera</taxon>
    </lineage>
</organism>
<sequence length="410" mass="45348">MSSKTLIDEIPPNKAWPIDRKARGLRIGLRHLIYLVFYSALACWLLTLIAPILVGSLIGTVAAFAVVVTFLTRRQSTQQDVLVAVIAIAAERGMPLAPALNAVSDQFSGGYRRKVRTLAHYLKDGVSLSESLDRTPGILSPESEILARIGSVVGNLAGALREAGATRFGVKPVWNLIAIRIEYLLYVICVMQAVGGYLFYFILPKIEMILREFGVTPPAPTQLLIQAGDIIAHFGVFYAVLWLFEMGVMLAILASFTGWSRLRVPLVDRLLVRKHSALLLRSLAWIIEGGYPINRGFELLMGWYPSRWVRKALGRVIQDVNHGSDWVDSLVHHGLLRKVDASVLESARRAGNLPWALRETALSGERRLAYGLQIVLQLLAPIALLTLGLLVAFLAVAYFAPLIKIIERLM</sequence>
<feature type="transmembrane region" description="Helical" evidence="7">
    <location>
        <begin position="374"/>
        <end position="400"/>
    </location>
</feature>
<evidence type="ECO:0000256" key="5">
    <source>
        <dbReference type="ARBA" id="ARBA00022989"/>
    </source>
</evidence>
<feature type="transmembrane region" description="Helical" evidence="7">
    <location>
        <begin position="27"/>
        <end position="47"/>
    </location>
</feature>
<dbReference type="EMBL" id="CP155447">
    <property type="protein sequence ID" value="XBH08174.1"/>
    <property type="molecule type" value="Genomic_DNA"/>
</dbReference>
<comment type="similarity">
    <text evidence="2">Belongs to the GSP F family.</text>
</comment>
<accession>A0AAU7CS37</accession>
<dbReference type="PANTHER" id="PTHR30012">
    <property type="entry name" value="GENERAL SECRETION PATHWAY PROTEIN"/>
    <property type="match status" value="1"/>
</dbReference>
<dbReference type="InterPro" id="IPR018076">
    <property type="entry name" value="T2SS_GspF_dom"/>
</dbReference>
<evidence type="ECO:0000259" key="8">
    <source>
        <dbReference type="Pfam" id="PF00482"/>
    </source>
</evidence>
<dbReference type="Pfam" id="PF00482">
    <property type="entry name" value="T2SSF"/>
    <property type="match status" value="2"/>
</dbReference>
<feature type="transmembrane region" description="Helical" evidence="7">
    <location>
        <begin position="53"/>
        <end position="72"/>
    </location>
</feature>
<keyword evidence="5 7" id="KW-1133">Transmembrane helix</keyword>
<name>A0AAU7CS37_9BACT</name>
<dbReference type="AlphaFoldDB" id="A0AAU7CS37"/>
<dbReference type="PANTHER" id="PTHR30012:SF0">
    <property type="entry name" value="TYPE II SECRETION SYSTEM PROTEIN F-RELATED"/>
    <property type="match status" value="1"/>
</dbReference>
<evidence type="ECO:0000256" key="7">
    <source>
        <dbReference type="SAM" id="Phobius"/>
    </source>
</evidence>
<feature type="domain" description="Type II secretion system protein GspF" evidence="8">
    <location>
        <begin position="85"/>
        <end position="204"/>
    </location>
</feature>
<evidence type="ECO:0000313" key="9">
    <source>
        <dbReference type="EMBL" id="XBH08174.1"/>
    </source>
</evidence>
<dbReference type="InterPro" id="IPR003004">
    <property type="entry name" value="GspF/PilC"/>
</dbReference>
<feature type="transmembrane region" description="Helical" evidence="7">
    <location>
        <begin position="183"/>
        <end position="203"/>
    </location>
</feature>
<evidence type="ECO:0000256" key="2">
    <source>
        <dbReference type="ARBA" id="ARBA00005745"/>
    </source>
</evidence>